<evidence type="ECO:0000256" key="5">
    <source>
        <dbReference type="ARBA" id="ARBA00023242"/>
    </source>
</evidence>
<evidence type="ECO:0000256" key="1">
    <source>
        <dbReference type="ARBA" id="ARBA00004123"/>
    </source>
</evidence>
<evidence type="ECO:0000256" key="6">
    <source>
        <dbReference type="PROSITE-ProRule" id="PRU00221"/>
    </source>
</evidence>
<protein>
    <submittedName>
        <fullName evidence="7">TAF5-like RNA polymerase II p300/CBP-associated factor-associated factor 65 kDa subunit 5L</fullName>
    </submittedName>
</protein>
<dbReference type="GO" id="GO:0005634">
    <property type="term" value="C:nucleus"/>
    <property type="evidence" value="ECO:0007669"/>
    <property type="project" value="UniProtKB-SubCell"/>
</dbReference>
<dbReference type="Gene3D" id="1.25.40.500">
    <property type="entry name" value="TFIID subunit TAF5, NTD2 domain"/>
    <property type="match status" value="1"/>
</dbReference>
<evidence type="ECO:0000313" key="7">
    <source>
        <dbReference type="EMBL" id="EHB15833.1"/>
    </source>
</evidence>
<dbReference type="GO" id="GO:0003713">
    <property type="term" value="F:transcription coactivator activity"/>
    <property type="evidence" value="ECO:0007669"/>
    <property type="project" value="TreeGrafter"/>
</dbReference>
<organism evidence="7 8">
    <name type="scientific">Heterocephalus glaber</name>
    <name type="common">Naked mole rat</name>
    <dbReference type="NCBI Taxonomy" id="10181"/>
    <lineage>
        <taxon>Eukaryota</taxon>
        <taxon>Metazoa</taxon>
        <taxon>Chordata</taxon>
        <taxon>Craniata</taxon>
        <taxon>Vertebrata</taxon>
        <taxon>Euteleostomi</taxon>
        <taxon>Mammalia</taxon>
        <taxon>Eutheria</taxon>
        <taxon>Euarchontoglires</taxon>
        <taxon>Glires</taxon>
        <taxon>Rodentia</taxon>
        <taxon>Hystricomorpha</taxon>
        <taxon>Bathyergidae</taxon>
        <taxon>Heterocephalus</taxon>
    </lineage>
</organism>
<dbReference type="Gene3D" id="2.130.10.10">
    <property type="entry name" value="YVTN repeat-like/Quinoprotein amine dehydrogenase"/>
    <property type="match status" value="1"/>
</dbReference>
<dbReference type="EMBL" id="JH173115">
    <property type="protein sequence ID" value="EHB15833.1"/>
    <property type="molecule type" value="Genomic_DNA"/>
</dbReference>
<dbReference type="STRING" id="10181.G5C2S2"/>
<comment type="subcellular location">
    <subcellularLocation>
        <location evidence="1">Nucleus</location>
    </subcellularLocation>
</comment>
<proteinExistence type="inferred from homology"/>
<dbReference type="InterPro" id="IPR001680">
    <property type="entry name" value="WD40_rpt"/>
</dbReference>
<dbReference type="PROSITE" id="PS50294">
    <property type="entry name" value="WD_REPEATS_REGION"/>
    <property type="match status" value="1"/>
</dbReference>
<dbReference type="SUPFAM" id="SSF50978">
    <property type="entry name" value="WD40 repeat-like"/>
    <property type="match status" value="1"/>
</dbReference>
<dbReference type="SMART" id="SM00320">
    <property type="entry name" value="WD40"/>
    <property type="match status" value="2"/>
</dbReference>
<evidence type="ECO:0000256" key="4">
    <source>
        <dbReference type="ARBA" id="ARBA00022737"/>
    </source>
</evidence>
<keyword evidence="3 6" id="KW-0853">WD repeat</keyword>
<dbReference type="PANTHER" id="PTHR19879:SF6">
    <property type="entry name" value="TAF5-LIKE RNA POLYMERASE II P300_CBP-ASSOCIATED FACTOR-ASSOCIATED FACTOR 65 KDA SUBUNIT 5L"/>
    <property type="match status" value="1"/>
</dbReference>
<dbReference type="InterPro" id="IPR019775">
    <property type="entry name" value="WD40_repeat_CS"/>
</dbReference>
<dbReference type="PROSITE" id="PS50082">
    <property type="entry name" value="WD_REPEATS_2"/>
    <property type="match status" value="1"/>
</dbReference>
<accession>G5C2S2</accession>
<dbReference type="AlphaFoldDB" id="G5C2S2"/>
<feature type="repeat" description="WD" evidence="6">
    <location>
        <begin position="151"/>
        <end position="186"/>
    </location>
</feature>
<dbReference type="PROSITE" id="PS00678">
    <property type="entry name" value="WD_REPEATS_1"/>
    <property type="match status" value="1"/>
</dbReference>
<dbReference type="InterPro" id="IPR015943">
    <property type="entry name" value="WD40/YVTN_repeat-like_dom_sf"/>
</dbReference>
<dbReference type="Proteomes" id="UP000006813">
    <property type="component" value="Unassembled WGS sequence"/>
</dbReference>
<evidence type="ECO:0000313" key="8">
    <source>
        <dbReference type="Proteomes" id="UP000006813"/>
    </source>
</evidence>
<reference evidence="7 8" key="1">
    <citation type="journal article" date="2011" name="Nature">
        <title>Genome sequencing reveals insights into physiology and longevity of the naked mole rat.</title>
        <authorList>
            <person name="Kim E.B."/>
            <person name="Fang X."/>
            <person name="Fushan A.A."/>
            <person name="Huang Z."/>
            <person name="Lobanov A.V."/>
            <person name="Han L."/>
            <person name="Marino S.M."/>
            <person name="Sun X."/>
            <person name="Turanov A.A."/>
            <person name="Yang P."/>
            <person name="Yim S.H."/>
            <person name="Zhao X."/>
            <person name="Kasaikina M.V."/>
            <person name="Stoletzki N."/>
            <person name="Peng C."/>
            <person name="Polak P."/>
            <person name="Xiong Z."/>
            <person name="Kiezun A."/>
            <person name="Zhu Y."/>
            <person name="Chen Y."/>
            <person name="Kryukov G.V."/>
            <person name="Zhang Q."/>
            <person name="Peshkin L."/>
            <person name="Yang L."/>
            <person name="Bronson R.T."/>
            <person name="Buffenstein R."/>
            <person name="Wang B."/>
            <person name="Han C."/>
            <person name="Li Q."/>
            <person name="Chen L."/>
            <person name="Zhao W."/>
            <person name="Sunyaev S.R."/>
            <person name="Park T.J."/>
            <person name="Zhang G."/>
            <person name="Wang J."/>
            <person name="Gladyshev V.N."/>
        </authorList>
    </citation>
    <scope>NUCLEOTIDE SEQUENCE [LARGE SCALE GENOMIC DNA]</scope>
</reference>
<dbReference type="Pfam" id="PF00400">
    <property type="entry name" value="WD40"/>
    <property type="match status" value="1"/>
</dbReference>
<dbReference type="GO" id="GO:0016251">
    <property type="term" value="F:RNA polymerase II general transcription initiation factor activity"/>
    <property type="evidence" value="ECO:0007669"/>
    <property type="project" value="TreeGrafter"/>
</dbReference>
<keyword evidence="4" id="KW-0677">Repeat</keyword>
<dbReference type="SUPFAM" id="SSF160897">
    <property type="entry name" value="Taf5 N-terminal domain-like"/>
    <property type="match status" value="1"/>
</dbReference>
<gene>
    <name evidence="7" type="ORF">GW7_14133</name>
</gene>
<sequence length="218" mass="23882">MFICETDNKYVVYLQEDSYNYLIRYLRSDNNTALCKVLTLHIHLDVQPAKRTDYQLCASGGSFHSESSGLEPPDALSPILQNEAALHGLDRQDCPAVERTAGELSEAFHRPPWPCALSGFLSQREKCLASAGKGQQLKLWDLASGILFKELRGHTDSITSFAFSPDSGLVASASIDNSVHVWDLRNICCSVPANGSSSELLGVYTGQMSCVLSMQFMG</sequence>
<keyword evidence="5" id="KW-0539">Nucleus</keyword>
<comment type="similarity">
    <text evidence="2">Belongs to the WD repeat TAF5 family.</text>
</comment>
<dbReference type="InterPro" id="IPR036322">
    <property type="entry name" value="WD40_repeat_dom_sf"/>
</dbReference>
<evidence type="ECO:0000256" key="2">
    <source>
        <dbReference type="ARBA" id="ARBA00009435"/>
    </source>
</evidence>
<evidence type="ECO:0000256" key="3">
    <source>
        <dbReference type="ARBA" id="ARBA00022574"/>
    </source>
</evidence>
<dbReference type="InParanoid" id="G5C2S2"/>
<name>G5C2S2_HETGA</name>
<dbReference type="GO" id="GO:0000123">
    <property type="term" value="C:histone acetyltransferase complex"/>
    <property type="evidence" value="ECO:0007669"/>
    <property type="project" value="TreeGrafter"/>
</dbReference>
<dbReference type="PANTHER" id="PTHR19879">
    <property type="entry name" value="TRANSCRIPTION INITIATION FACTOR TFIID"/>
    <property type="match status" value="1"/>
</dbReference>
<dbReference type="InterPro" id="IPR037264">
    <property type="entry name" value="TFIID_NTD2_sf"/>
</dbReference>